<dbReference type="AlphaFoldDB" id="A0A3E2GST0"/>
<dbReference type="SUPFAM" id="SSF51905">
    <property type="entry name" value="FAD/NAD(P)-binding domain"/>
    <property type="match status" value="1"/>
</dbReference>
<keyword evidence="2" id="KW-0285">Flavoprotein</keyword>
<dbReference type="PROSITE" id="PS00624">
    <property type="entry name" value="GMC_OXRED_2"/>
    <property type="match status" value="1"/>
</dbReference>
<dbReference type="OrthoDB" id="269227at2759"/>
<dbReference type="SUPFAM" id="SSF54373">
    <property type="entry name" value="FAD-linked reductases, C-terminal domain"/>
    <property type="match status" value="1"/>
</dbReference>
<dbReference type="GO" id="GO:0016614">
    <property type="term" value="F:oxidoreductase activity, acting on CH-OH group of donors"/>
    <property type="evidence" value="ECO:0007669"/>
    <property type="project" value="InterPro"/>
</dbReference>
<feature type="non-terminal residue" evidence="4">
    <location>
        <position position="614"/>
    </location>
</feature>
<evidence type="ECO:0000256" key="2">
    <source>
        <dbReference type="PIRSR" id="PIRSR000137-2"/>
    </source>
</evidence>
<dbReference type="InterPro" id="IPR012132">
    <property type="entry name" value="GMC_OxRdtase"/>
</dbReference>
<keyword evidence="2" id="KW-0274">FAD</keyword>
<dbReference type="Gene3D" id="3.50.50.60">
    <property type="entry name" value="FAD/NAD(P)-binding domain"/>
    <property type="match status" value="1"/>
</dbReference>
<dbReference type="STRING" id="5539.A0A3E2GST0"/>
<gene>
    <name evidence="4" type="ORF">B7463_g12097</name>
</gene>
<feature type="binding site" evidence="2">
    <location>
        <position position="241"/>
    </location>
    <ligand>
        <name>FAD</name>
        <dbReference type="ChEBI" id="CHEBI:57692"/>
    </ligand>
</feature>
<dbReference type="PIRSF" id="PIRSF000137">
    <property type="entry name" value="Alcohol_oxidase"/>
    <property type="match status" value="1"/>
</dbReference>
<comment type="similarity">
    <text evidence="1">Belongs to the GMC oxidoreductase family.</text>
</comment>
<dbReference type="PANTHER" id="PTHR11552:SF210">
    <property type="entry name" value="GLUCOSE-METHANOL-CHOLINE OXIDOREDUCTASE N-TERMINAL DOMAIN-CONTAINING PROTEIN-RELATED"/>
    <property type="match status" value="1"/>
</dbReference>
<dbReference type="GO" id="GO:0050660">
    <property type="term" value="F:flavin adenine dinucleotide binding"/>
    <property type="evidence" value="ECO:0007669"/>
    <property type="project" value="InterPro"/>
</dbReference>
<dbReference type="Pfam" id="PF05199">
    <property type="entry name" value="GMC_oxred_C"/>
    <property type="match status" value="1"/>
</dbReference>
<evidence type="ECO:0000259" key="3">
    <source>
        <dbReference type="PROSITE" id="PS00624"/>
    </source>
</evidence>
<keyword evidence="5" id="KW-1185">Reference proteome</keyword>
<dbReference type="InterPro" id="IPR007867">
    <property type="entry name" value="GMC_OxRtase_C"/>
</dbReference>
<protein>
    <recommendedName>
        <fullName evidence="3">Glucose-methanol-choline oxidoreductase N-terminal domain-containing protein</fullName>
    </recommendedName>
</protein>
<dbReference type="PANTHER" id="PTHR11552">
    <property type="entry name" value="GLUCOSE-METHANOL-CHOLINE GMC OXIDOREDUCTASE"/>
    <property type="match status" value="1"/>
</dbReference>
<evidence type="ECO:0000256" key="1">
    <source>
        <dbReference type="ARBA" id="ARBA00010790"/>
    </source>
</evidence>
<comment type="caution">
    <text evidence="4">The sequence shown here is derived from an EMBL/GenBank/DDBJ whole genome shotgun (WGS) entry which is preliminary data.</text>
</comment>
<name>A0A3E2GST0_SCYLI</name>
<evidence type="ECO:0000313" key="5">
    <source>
        <dbReference type="Proteomes" id="UP000258309"/>
    </source>
</evidence>
<feature type="non-terminal residue" evidence="4">
    <location>
        <position position="1"/>
    </location>
</feature>
<comment type="cofactor">
    <cofactor evidence="2">
        <name>FAD</name>
        <dbReference type="ChEBI" id="CHEBI:57692"/>
    </cofactor>
</comment>
<evidence type="ECO:0000313" key="4">
    <source>
        <dbReference type="EMBL" id="RFU24241.1"/>
    </source>
</evidence>
<proteinExistence type="inferred from homology"/>
<dbReference type="InterPro" id="IPR036188">
    <property type="entry name" value="FAD/NAD-bd_sf"/>
</dbReference>
<feature type="domain" description="Glucose-methanol-choline oxidoreductase N-terminal" evidence="3">
    <location>
        <begin position="281"/>
        <end position="295"/>
    </location>
</feature>
<dbReference type="Proteomes" id="UP000258309">
    <property type="component" value="Unassembled WGS sequence"/>
</dbReference>
<dbReference type="EMBL" id="NCSJ02000481">
    <property type="protein sequence ID" value="RFU24241.1"/>
    <property type="molecule type" value="Genomic_DNA"/>
</dbReference>
<sequence length="614" mass="67238">MIHTDLDNGFDYIVVGGGTAGLVVASRLSEDAGVSVLVVEAGGDHQGDPAVQIPGLSAKTLGKEQYDWNFTTVPQAALNNRRIRQPRGKGLGGSSAINFLMTVFPSRGIIDAWGKLGNEGWSYDELAPYFLKFGTRHSPSEEVCQITRTDVIDNHLSGHGPIHMSYGNGFGPMNSAWMDVHTQLGLKPTGGDLASGQVSGAFQNTFNIDPATKTRSYAATAYYGSEARQRSNLTVLTNTIVQKIELQDQDSEVVATGVQVRMKDGSVRYIQARTEVILGAGALQSPQLLELSGIGGRALLEQHGINVVVENPNVGENLQDHVQVCHSWQCKESIPSRDMFRDPNILQAGISQYEDNNGDGPLGRLSISSSYLPMVDIQGRISEQDKKALLDKYARDATGGNLLVKELLTQSDHPAVAYIFSSGQRNVKDDPADYTEYITPTEPENYMSILNILSHPFSRGSCHIASPDVDVAPILDPRYFSHPADIEIMARSAMFVEKLASTEPFRSTVFQPRGRRLPDGIVPNDLDCAREFVRRQTISIMHLSATCSMLPREQGGVVDSRLLVYGTRNLRVVDASIFPLEPLGNIQTTVYAVAEKAADMIRQDRSMIYRQNKL</sequence>
<dbReference type="InterPro" id="IPR000172">
    <property type="entry name" value="GMC_OxRdtase_N"/>
</dbReference>
<reference evidence="4 5" key="1">
    <citation type="submission" date="2018-05" db="EMBL/GenBank/DDBJ databases">
        <title>Draft genome sequence of Scytalidium lignicola DSM 105466, a ubiquitous saprotrophic fungus.</title>
        <authorList>
            <person name="Buettner E."/>
            <person name="Gebauer A.M."/>
            <person name="Hofrichter M."/>
            <person name="Liers C."/>
            <person name="Kellner H."/>
        </authorList>
    </citation>
    <scope>NUCLEOTIDE SEQUENCE [LARGE SCALE GENOMIC DNA]</scope>
    <source>
        <strain evidence="4 5">DSM 105466</strain>
    </source>
</reference>
<organism evidence="4 5">
    <name type="scientific">Scytalidium lignicola</name>
    <name type="common">Hyphomycete</name>
    <dbReference type="NCBI Taxonomy" id="5539"/>
    <lineage>
        <taxon>Eukaryota</taxon>
        <taxon>Fungi</taxon>
        <taxon>Dikarya</taxon>
        <taxon>Ascomycota</taxon>
        <taxon>Pezizomycotina</taxon>
        <taxon>Leotiomycetes</taxon>
        <taxon>Leotiomycetes incertae sedis</taxon>
        <taxon>Scytalidium</taxon>
    </lineage>
</organism>
<accession>A0A3E2GST0</accession>
<dbReference type="Pfam" id="PF00732">
    <property type="entry name" value="GMC_oxred_N"/>
    <property type="match status" value="1"/>
</dbReference>
<dbReference type="Gene3D" id="3.30.560.10">
    <property type="entry name" value="Glucose Oxidase, domain 3"/>
    <property type="match status" value="1"/>
</dbReference>